<dbReference type="EMBL" id="CAIJ01000274">
    <property type="protein sequence ID" value="CCI02534.1"/>
    <property type="molecule type" value="Genomic_DNA"/>
</dbReference>
<reference evidence="1 2" key="1">
    <citation type="submission" date="2012-04" db="EMBL/GenBank/DDBJ databases">
        <authorList>
            <person name="Genoscope - CEA"/>
        </authorList>
    </citation>
    <scope>NUCLEOTIDE SEQUENCE [LARGE SCALE GENOMIC DNA]</scope>
    <source>
        <strain evidence="1 2">9443</strain>
    </source>
</reference>
<dbReference type="InterPro" id="IPR013424">
    <property type="entry name" value="Ice-binding_C"/>
</dbReference>
<sequence>MKGLNLATILGEAELRQIITTGCLTSVLTLGAITPSHAATLGVTDDPIIKIEIKNNPPPNGSKDYDGVWTFDVTNTETKISLKIVSGNNDKNTQQFKGVVYTYPLEKLPDGGYKFDGSSLGDPVKNPNWDLFMKGTYNPTKGSLKFDSVQSKKQTSPFTAYNYTFKMVPEPTSTLSFLALGTLGAASTLKRKLKPSQSTEKETTKVG</sequence>
<gene>
    <name evidence="1" type="ORF">MICAC_3450005</name>
</gene>
<dbReference type="RefSeq" id="WP_002768257.1">
    <property type="nucleotide sequence ID" value="NZ_HE972982.1"/>
</dbReference>
<proteinExistence type="predicted"/>
<evidence type="ECO:0000313" key="2">
    <source>
        <dbReference type="Proteomes" id="UP000003480"/>
    </source>
</evidence>
<comment type="caution">
    <text evidence="1">The sequence shown here is derived from an EMBL/GenBank/DDBJ whole genome shotgun (WGS) entry which is preliminary data.</text>
</comment>
<dbReference type="HOGENOM" id="CLU_1325101_0_0_3"/>
<dbReference type="NCBIfam" id="TIGR02595">
    <property type="entry name" value="PEP_CTERM"/>
    <property type="match status" value="1"/>
</dbReference>
<evidence type="ECO:0000313" key="1">
    <source>
        <dbReference type="EMBL" id="CCI02534.1"/>
    </source>
</evidence>
<dbReference type="Proteomes" id="UP000003480">
    <property type="component" value="Unassembled WGS sequence"/>
</dbReference>
<accession>I4G3M3</accession>
<name>I4G3M3_MICAE</name>
<protein>
    <recommendedName>
        <fullName evidence="3">PEP-CTERM protein-sorting domain-containing protein</fullName>
    </recommendedName>
</protein>
<dbReference type="AlphaFoldDB" id="I4G3M3"/>
<evidence type="ECO:0008006" key="3">
    <source>
        <dbReference type="Google" id="ProtNLM"/>
    </source>
</evidence>
<organism evidence="1 2">
    <name type="scientific">Microcystis aeruginosa PCC 9443</name>
    <dbReference type="NCBI Taxonomy" id="1160281"/>
    <lineage>
        <taxon>Bacteria</taxon>
        <taxon>Bacillati</taxon>
        <taxon>Cyanobacteriota</taxon>
        <taxon>Cyanophyceae</taxon>
        <taxon>Oscillatoriophycideae</taxon>
        <taxon>Chroococcales</taxon>
        <taxon>Microcystaceae</taxon>
        <taxon>Microcystis</taxon>
    </lineage>
</organism>